<dbReference type="RefSeq" id="WP_259486077.1">
    <property type="nucleotide sequence ID" value="NZ_JANTEZ010000003.1"/>
</dbReference>
<accession>A0ABT2GED6</accession>
<dbReference type="EMBL" id="JANTEZ010000003">
    <property type="protein sequence ID" value="MCS5714552.1"/>
    <property type="molecule type" value="Genomic_DNA"/>
</dbReference>
<feature type="region of interest" description="Disordered" evidence="1">
    <location>
        <begin position="39"/>
        <end position="62"/>
    </location>
</feature>
<protein>
    <recommendedName>
        <fullName evidence="5">Secreted protein</fullName>
    </recommendedName>
</protein>
<feature type="chain" id="PRO_5046546723" description="Secreted protein" evidence="2">
    <location>
        <begin position="37"/>
        <end position="215"/>
    </location>
</feature>
<evidence type="ECO:0008006" key="5">
    <source>
        <dbReference type="Google" id="ProtNLM"/>
    </source>
</evidence>
<sequence length="215" mass="22736">MTKRIEIRARRGNLTAIGILTLVLYSALAPSSHASAADLEEKLQSPAASQESPSGPLDEDTYAGPVLIATTEGDVYVVVQAGELMTVAAQVRAEVAAGTLDPRELADETKELRAGGCRDWANAVASPFGYAASTNGCAVIGYPGYTRTYNWNNGSDVQICVQAKAFTSPGVQSWSSIGCQGNRDFAVAWGNTFAHNQVRGRSLSGATGASYIWWD</sequence>
<dbReference type="Proteomes" id="UP001165580">
    <property type="component" value="Unassembled WGS sequence"/>
</dbReference>
<evidence type="ECO:0000256" key="2">
    <source>
        <dbReference type="SAM" id="SignalP"/>
    </source>
</evidence>
<proteinExistence type="predicted"/>
<gene>
    <name evidence="3" type="ORF">NVV95_08300</name>
</gene>
<evidence type="ECO:0000256" key="1">
    <source>
        <dbReference type="SAM" id="MobiDB-lite"/>
    </source>
</evidence>
<comment type="caution">
    <text evidence="3">The sequence shown here is derived from an EMBL/GenBank/DDBJ whole genome shotgun (WGS) entry which is preliminary data.</text>
</comment>
<organism evidence="3 4">
    <name type="scientific">Herbiconiux gentiana</name>
    <dbReference type="NCBI Taxonomy" id="2970912"/>
    <lineage>
        <taxon>Bacteria</taxon>
        <taxon>Bacillati</taxon>
        <taxon>Actinomycetota</taxon>
        <taxon>Actinomycetes</taxon>
        <taxon>Micrococcales</taxon>
        <taxon>Microbacteriaceae</taxon>
        <taxon>Herbiconiux</taxon>
    </lineage>
</organism>
<evidence type="ECO:0000313" key="3">
    <source>
        <dbReference type="EMBL" id="MCS5714552.1"/>
    </source>
</evidence>
<evidence type="ECO:0000313" key="4">
    <source>
        <dbReference type="Proteomes" id="UP001165580"/>
    </source>
</evidence>
<reference evidence="3" key="1">
    <citation type="submission" date="2022-08" db="EMBL/GenBank/DDBJ databases">
        <authorList>
            <person name="Deng Y."/>
            <person name="Han X.-F."/>
            <person name="Zhang Y.-Q."/>
        </authorList>
    </citation>
    <scope>NUCLEOTIDE SEQUENCE</scope>
    <source>
        <strain evidence="3">CPCC 205716</strain>
    </source>
</reference>
<feature type="signal peptide" evidence="2">
    <location>
        <begin position="1"/>
        <end position="36"/>
    </location>
</feature>
<name>A0ABT2GED6_9MICO</name>
<keyword evidence="2" id="KW-0732">Signal</keyword>
<keyword evidence="4" id="KW-1185">Reference proteome</keyword>